<dbReference type="InterPro" id="IPR009902">
    <property type="entry name" value="DUF1442"/>
</dbReference>
<dbReference type="Gene3D" id="3.40.50.150">
    <property type="entry name" value="Vaccinia Virus protein VP39"/>
    <property type="match status" value="1"/>
</dbReference>
<reference evidence="1" key="3">
    <citation type="submission" date="2020-06" db="EMBL/GenBank/DDBJ databases">
        <title>Helianthus annuus Genome sequencing and assembly Release 2.</title>
        <authorList>
            <person name="Gouzy J."/>
            <person name="Langlade N."/>
            <person name="Munos S."/>
        </authorList>
    </citation>
    <scope>NUCLEOTIDE SEQUENCE</scope>
    <source>
        <tissue evidence="1">Leaves</tissue>
    </source>
</reference>
<gene>
    <name evidence="2" type="ORF">HannXRQ_Chr16g0512661</name>
    <name evidence="1" type="ORF">HanXRQr2_Chr16g0748631</name>
</gene>
<sequence length="200" mass="21724">MNLIMQGKRANEPDVAEFISAVAMGNNAQFMVVAYAATTGSITLGLIAASHQTGGRVVCIVKGIEELESSKQSHNSDANQVEFIVGNAQSLLSNEYKSADFVVIDCNLEKHEGILGAIQNNRGKSTIVLGCNAYWKDSWVWSRSNGYLLPIGEGLLMMKVAGKSEKGGRRRSHWVVKVAKCTGEEHIFRIKSPDGRVVKA</sequence>
<reference evidence="2" key="2">
    <citation type="submission" date="2017-02" db="EMBL/GenBank/DDBJ databases">
        <title>Sunflower complete genome.</title>
        <authorList>
            <person name="Langlade N."/>
            <person name="Munos S."/>
        </authorList>
    </citation>
    <scope>NUCLEOTIDE SEQUENCE [LARGE SCALE GENOMIC DNA]</scope>
    <source>
        <tissue evidence="2">Leaves</tissue>
    </source>
</reference>
<dbReference type="Proteomes" id="UP000215914">
    <property type="component" value="Chromosome 16"/>
</dbReference>
<dbReference type="InterPro" id="IPR029063">
    <property type="entry name" value="SAM-dependent_MTases_sf"/>
</dbReference>
<dbReference type="EMBL" id="MNCJ02000331">
    <property type="protein sequence ID" value="KAF5760039.1"/>
    <property type="molecule type" value="Genomic_DNA"/>
</dbReference>
<dbReference type="EMBL" id="CM007905">
    <property type="protein sequence ID" value="OTF91608.1"/>
    <property type="molecule type" value="Genomic_DNA"/>
</dbReference>
<dbReference type="PANTHER" id="PTHR33593:SF32">
    <property type="entry name" value="S-ADENOSYL-L-METHIONINE-DEPENDENT METHYLTRANSFERASE"/>
    <property type="match status" value="1"/>
</dbReference>
<organism evidence="2 3">
    <name type="scientific">Helianthus annuus</name>
    <name type="common">Common sunflower</name>
    <dbReference type="NCBI Taxonomy" id="4232"/>
    <lineage>
        <taxon>Eukaryota</taxon>
        <taxon>Viridiplantae</taxon>
        <taxon>Streptophyta</taxon>
        <taxon>Embryophyta</taxon>
        <taxon>Tracheophyta</taxon>
        <taxon>Spermatophyta</taxon>
        <taxon>Magnoliopsida</taxon>
        <taxon>eudicotyledons</taxon>
        <taxon>Gunneridae</taxon>
        <taxon>Pentapetalae</taxon>
        <taxon>asterids</taxon>
        <taxon>campanulids</taxon>
        <taxon>Asterales</taxon>
        <taxon>Asteraceae</taxon>
        <taxon>Asteroideae</taxon>
        <taxon>Heliantheae alliance</taxon>
        <taxon>Heliantheae</taxon>
        <taxon>Helianthus</taxon>
    </lineage>
</organism>
<dbReference type="OMA" id="MGHKANE"/>
<evidence type="ECO:0000313" key="3">
    <source>
        <dbReference type="Proteomes" id="UP000215914"/>
    </source>
</evidence>
<dbReference type="PANTHER" id="PTHR33593">
    <property type="entry name" value="DUF1442 FAMILY PROTEIN"/>
    <property type="match status" value="1"/>
</dbReference>
<dbReference type="Gramene" id="mRNA:HanXRQr2_Chr16g0748631">
    <property type="protein sequence ID" value="CDS:HanXRQr2_Chr16g0748631.1"/>
    <property type="gene ID" value="HanXRQr2_Chr16g0748631"/>
</dbReference>
<name>A0A251RYY2_HELAN</name>
<evidence type="ECO:0000313" key="1">
    <source>
        <dbReference type="EMBL" id="KAF5760039.1"/>
    </source>
</evidence>
<dbReference type="Pfam" id="PF07279">
    <property type="entry name" value="DUF1442"/>
    <property type="match status" value="1"/>
</dbReference>
<dbReference type="AlphaFoldDB" id="A0A251RYY2"/>
<keyword evidence="2" id="KW-0808">Transferase</keyword>
<evidence type="ECO:0000313" key="2">
    <source>
        <dbReference type="EMBL" id="OTF91608.1"/>
    </source>
</evidence>
<keyword evidence="2" id="KW-0489">Methyltransferase</keyword>
<reference evidence="1 3" key="1">
    <citation type="journal article" date="2017" name="Nature">
        <title>The sunflower genome provides insights into oil metabolism, flowering and Asterid evolution.</title>
        <authorList>
            <person name="Badouin H."/>
            <person name="Gouzy J."/>
            <person name="Grassa C.J."/>
            <person name="Murat F."/>
            <person name="Staton S.E."/>
            <person name="Cottret L."/>
            <person name="Lelandais-Briere C."/>
            <person name="Owens G.L."/>
            <person name="Carrere S."/>
            <person name="Mayjonade B."/>
            <person name="Legrand L."/>
            <person name="Gill N."/>
            <person name="Kane N.C."/>
            <person name="Bowers J.E."/>
            <person name="Hubner S."/>
            <person name="Bellec A."/>
            <person name="Berard A."/>
            <person name="Berges H."/>
            <person name="Blanchet N."/>
            <person name="Boniface M.C."/>
            <person name="Brunel D."/>
            <person name="Catrice O."/>
            <person name="Chaidir N."/>
            <person name="Claudel C."/>
            <person name="Donnadieu C."/>
            <person name="Faraut T."/>
            <person name="Fievet G."/>
            <person name="Helmstetter N."/>
            <person name="King M."/>
            <person name="Knapp S.J."/>
            <person name="Lai Z."/>
            <person name="Le Paslier M.C."/>
            <person name="Lippi Y."/>
            <person name="Lorenzon L."/>
            <person name="Mandel J.R."/>
            <person name="Marage G."/>
            <person name="Marchand G."/>
            <person name="Marquand E."/>
            <person name="Bret-Mestries E."/>
            <person name="Morien E."/>
            <person name="Nambeesan S."/>
            <person name="Nguyen T."/>
            <person name="Pegot-Espagnet P."/>
            <person name="Pouilly N."/>
            <person name="Raftis F."/>
            <person name="Sallet E."/>
            <person name="Schiex T."/>
            <person name="Thomas J."/>
            <person name="Vandecasteele C."/>
            <person name="Vares D."/>
            <person name="Vear F."/>
            <person name="Vautrin S."/>
            <person name="Crespi M."/>
            <person name="Mangin B."/>
            <person name="Burke J.M."/>
            <person name="Salse J."/>
            <person name="Munos S."/>
            <person name="Vincourt P."/>
            <person name="Rieseberg L.H."/>
            <person name="Langlade N.B."/>
        </authorList>
    </citation>
    <scope>NUCLEOTIDE SEQUENCE [LARGE SCALE GENOMIC DNA]</scope>
    <source>
        <strain evidence="3">cv. SF193</strain>
        <tissue evidence="1">Leaves</tissue>
    </source>
</reference>
<dbReference type="GO" id="GO:0032259">
    <property type="term" value="P:methylation"/>
    <property type="evidence" value="ECO:0007669"/>
    <property type="project" value="UniProtKB-KW"/>
</dbReference>
<dbReference type="FunCoup" id="A0A251RYY2">
    <property type="interactions" value="46"/>
</dbReference>
<protein>
    <submittedName>
        <fullName evidence="2">Putative S-adenosyl-L-methionine-dependent methyltransferase</fullName>
    </submittedName>
</protein>
<dbReference type="InParanoid" id="A0A251RYY2"/>
<proteinExistence type="predicted"/>
<dbReference type="GO" id="GO:0008168">
    <property type="term" value="F:methyltransferase activity"/>
    <property type="evidence" value="ECO:0007669"/>
    <property type="project" value="UniProtKB-KW"/>
</dbReference>
<keyword evidence="3" id="KW-1185">Reference proteome</keyword>
<accession>A0A251RYY2</accession>